<keyword evidence="2" id="KW-1185">Reference proteome</keyword>
<dbReference type="KEGG" id="cic:CICLE_v10033261mg"/>
<dbReference type="Proteomes" id="UP000030687">
    <property type="component" value="Unassembled WGS sequence"/>
</dbReference>
<accession>V4VDU8</accession>
<dbReference type="AlphaFoldDB" id="V4VDU8"/>
<sequence length="70" mass="7740">MIGAVGSCSGKGIEDAQLKDPQFHTASKPTVIEVQGDEFWPLSGKPYFNVIISKSQLKPMNLMVNLTLFW</sequence>
<dbReference type="EMBL" id="KI536726">
    <property type="protein sequence ID" value="ESR50589.1"/>
    <property type="molecule type" value="Genomic_DNA"/>
</dbReference>
<dbReference type="OrthoDB" id="638806at2759"/>
<dbReference type="InParanoid" id="V4VDU8"/>
<name>V4VDU8_CITCL</name>
<gene>
    <name evidence="1" type="ORF">CICLE_v10033261mg</name>
</gene>
<proteinExistence type="predicted"/>
<evidence type="ECO:0000313" key="2">
    <source>
        <dbReference type="Proteomes" id="UP000030687"/>
    </source>
</evidence>
<organism evidence="1 2">
    <name type="scientific">Citrus clementina</name>
    <name type="common">Clementine</name>
    <name type="synonym">Citrus deliciosa x Citrus sinensis</name>
    <dbReference type="NCBI Taxonomy" id="85681"/>
    <lineage>
        <taxon>Eukaryota</taxon>
        <taxon>Viridiplantae</taxon>
        <taxon>Streptophyta</taxon>
        <taxon>Embryophyta</taxon>
        <taxon>Tracheophyta</taxon>
        <taxon>Spermatophyta</taxon>
        <taxon>Magnoliopsida</taxon>
        <taxon>eudicotyledons</taxon>
        <taxon>Gunneridae</taxon>
        <taxon>Pentapetalae</taxon>
        <taxon>rosids</taxon>
        <taxon>malvids</taxon>
        <taxon>Sapindales</taxon>
        <taxon>Rutaceae</taxon>
        <taxon>Aurantioideae</taxon>
        <taxon>Citrus</taxon>
    </lineage>
</organism>
<dbReference type="Gramene" id="ESR50589">
    <property type="protein sequence ID" value="ESR50589"/>
    <property type="gene ID" value="CICLE_v10033261mg"/>
</dbReference>
<reference evidence="1 2" key="1">
    <citation type="submission" date="2013-10" db="EMBL/GenBank/DDBJ databases">
        <authorList>
            <consortium name="International Citrus Genome Consortium"/>
            <person name="Jenkins J."/>
            <person name="Schmutz J."/>
            <person name="Prochnik S."/>
            <person name="Rokhsar D."/>
            <person name="Gmitter F."/>
            <person name="Ollitrault P."/>
            <person name="Machado M."/>
            <person name="Talon M."/>
            <person name="Wincker P."/>
            <person name="Jaillon O."/>
            <person name="Morgante M."/>
        </authorList>
    </citation>
    <scope>NUCLEOTIDE SEQUENCE</scope>
    <source>
        <strain evidence="2">cv. Clemenules</strain>
    </source>
</reference>
<protein>
    <submittedName>
        <fullName evidence="1">Uncharacterized protein</fullName>
    </submittedName>
</protein>
<evidence type="ECO:0000313" key="1">
    <source>
        <dbReference type="EMBL" id="ESR50589.1"/>
    </source>
</evidence>